<dbReference type="InterPro" id="IPR052520">
    <property type="entry name" value="ATL_DNA_repair"/>
</dbReference>
<proteinExistence type="predicted"/>
<gene>
    <name evidence="3" type="ORF">F3N42_00030</name>
</gene>
<feature type="domain" description="Methylated-DNA-[protein]-cysteine S-methyltransferase DNA binding" evidence="2">
    <location>
        <begin position="24"/>
        <end position="105"/>
    </location>
</feature>
<dbReference type="InterPro" id="IPR036388">
    <property type="entry name" value="WH-like_DNA-bd_sf"/>
</dbReference>
<dbReference type="GO" id="GO:0003824">
    <property type="term" value="F:catalytic activity"/>
    <property type="evidence" value="ECO:0007669"/>
    <property type="project" value="InterPro"/>
</dbReference>
<accession>A0A5N0THL7</accession>
<dbReference type="RefSeq" id="WP_150862328.1">
    <property type="nucleotide sequence ID" value="NZ_VYXP01000001.1"/>
</dbReference>
<comment type="caution">
    <text evidence="3">The sequence shown here is derived from an EMBL/GenBank/DDBJ whole genome shotgun (WGS) entry which is preliminary data.</text>
</comment>
<dbReference type="PANTHER" id="PTHR42942:SF1">
    <property type="entry name" value="ALKYLTRANSFERASE-LIKE PROTEIN 1"/>
    <property type="match status" value="1"/>
</dbReference>
<dbReference type="AlphaFoldDB" id="A0A5N0THL7"/>
<dbReference type="InterPro" id="IPR014048">
    <property type="entry name" value="MethylDNA_cys_MeTrfase_DNA-bd"/>
</dbReference>
<dbReference type="InterPro" id="IPR036217">
    <property type="entry name" value="MethylDNA_cys_MeTrfase_DNAb"/>
</dbReference>
<keyword evidence="4" id="KW-1185">Reference proteome</keyword>
<dbReference type="PANTHER" id="PTHR42942">
    <property type="entry name" value="6-O-METHYLGUANINE DNA METHYLTRANSFERASE"/>
    <property type="match status" value="1"/>
</dbReference>
<dbReference type="CDD" id="cd06445">
    <property type="entry name" value="ATase"/>
    <property type="match status" value="1"/>
</dbReference>
<evidence type="ECO:0000259" key="2">
    <source>
        <dbReference type="Pfam" id="PF01035"/>
    </source>
</evidence>
<dbReference type="Proteomes" id="UP000325372">
    <property type="component" value="Unassembled WGS sequence"/>
</dbReference>
<name>A0A5N0THL7_9GAMM</name>
<dbReference type="GO" id="GO:0006281">
    <property type="term" value="P:DNA repair"/>
    <property type="evidence" value="ECO:0007669"/>
    <property type="project" value="InterPro"/>
</dbReference>
<reference evidence="3 4" key="1">
    <citation type="submission" date="2019-09" db="EMBL/GenBank/DDBJ databases">
        <title>Wenzhouxiangella sp. Genome sequencing and assembly.</title>
        <authorList>
            <person name="Zhang R."/>
        </authorList>
    </citation>
    <scope>NUCLEOTIDE SEQUENCE [LARGE SCALE GENOMIC DNA]</scope>
    <source>
        <strain evidence="3 4">W260</strain>
    </source>
</reference>
<keyword evidence="1" id="KW-0227">DNA damage</keyword>
<dbReference type="NCBIfam" id="TIGR00589">
    <property type="entry name" value="ogt"/>
    <property type="match status" value="1"/>
</dbReference>
<protein>
    <submittedName>
        <fullName evidence="3">MGMT family protein</fullName>
    </submittedName>
</protein>
<evidence type="ECO:0000313" key="4">
    <source>
        <dbReference type="Proteomes" id="UP000325372"/>
    </source>
</evidence>
<dbReference type="Gene3D" id="1.10.10.10">
    <property type="entry name" value="Winged helix-like DNA-binding domain superfamily/Winged helix DNA-binding domain"/>
    <property type="match status" value="1"/>
</dbReference>
<organism evidence="3 4">
    <name type="scientific">Marinihelvus fidelis</name>
    <dbReference type="NCBI Taxonomy" id="2613842"/>
    <lineage>
        <taxon>Bacteria</taxon>
        <taxon>Pseudomonadati</taxon>
        <taxon>Pseudomonadota</taxon>
        <taxon>Gammaproteobacteria</taxon>
        <taxon>Chromatiales</taxon>
        <taxon>Wenzhouxiangellaceae</taxon>
        <taxon>Marinihelvus</taxon>
    </lineage>
</organism>
<dbReference type="SUPFAM" id="SSF46767">
    <property type="entry name" value="Methylated DNA-protein cysteine methyltransferase, C-terminal domain"/>
    <property type="match status" value="1"/>
</dbReference>
<sequence length="136" mass="15188">MNDTSADTDIDSGVSTPTRPDAEWFEAVWKVVSDIPRGHVLTYGDVARLSGLPRQARRVSQAMRRAPNDVELPWHRVINAQGKISFPPDSAGYERQKDLLQEEGVVFIDGRIDLDRFGYKGALDCLFWGEPGVSKT</sequence>
<evidence type="ECO:0000313" key="3">
    <source>
        <dbReference type="EMBL" id="KAA9133978.1"/>
    </source>
</evidence>
<evidence type="ECO:0000256" key="1">
    <source>
        <dbReference type="ARBA" id="ARBA00022763"/>
    </source>
</evidence>
<dbReference type="Pfam" id="PF01035">
    <property type="entry name" value="DNA_binding_1"/>
    <property type="match status" value="1"/>
</dbReference>
<dbReference type="EMBL" id="VYXP01000001">
    <property type="protein sequence ID" value="KAA9133978.1"/>
    <property type="molecule type" value="Genomic_DNA"/>
</dbReference>